<dbReference type="STRING" id="52.CMC5_017560"/>
<dbReference type="EMBL" id="CP012159">
    <property type="protein sequence ID" value="AKT37615.1"/>
    <property type="molecule type" value="Genomic_DNA"/>
</dbReference>
<proteinExistence type="predicted"/>
<keyword evidence="4" id="KW-1185">Reference proteome</keyword>
<dbReference type="SUPFAM" id="SSF101898">
    <property type="entry name" value="NHL repeat"/>
    <property type="match status" value="1"/>
</dbReference>
<keyword evidence="2" id="KW-0732">Signal</keyword>
<protein>
    <submittedName>
        <fullName evidence="3">Uncharacterized protein</fullName>
    </submittedName>
</protein>
<dbReference type="PANTHER" id="PTHR35580:SF1">
    <property type="entry name" value="PHYTASE-LIKE DOMAIN-CONTAINING PROTEIN"/>
    <property type="match status" value="1"/>
</dbReference>
<dbReference type="InterPro" id="IPR010620">
    <property type="entry name" value="SBBP_repeat"/>
</dbReference>
<dbReference type="PATRIC" id="fig|52.7.peg.1886"/>
<dbReference type="AlphaFoldDB" id="A0A0K1E9S6"/>
<evidence type="ECO:0000313" key="4">
    <source>
        <dbReference type="Proteomes" id="UP000067626"/>
    </source>
</evidence>
<reference evidence="3 4" key="1">
    <citation type="submission" date="2015-07" db="EMBL/GenBank/DDBJ databases">
        <title>Genome analysis of myxobacterium Chondromyces crocatus Cm c5 reveals a high potential for natural compound synthesis and the genetic basis for the loss of fruiting body formation.</title>
        <authorList>
            <person name="Zaburannyi N."/>
            <person name="Bunk B."/>
            <person name="Maier J."/>
            <person name="Overmann J."/>
            <person name="Mueller R."/>
        </authorList>
    </citation>
    <scope>NUCLEOTIDE SEQUENCE [LARGE SCALE GENOMIC DNA]</scope>
    <source>
        <strain evidence="3 4">Cm c5</strain>
    </source>
</reference>
<gene>
    <name evidence="3" type="ORF">CMC5_017560</name>
</gene>
<dbReference type="InterPro" id="IPR011042">
    <property type="entry name" value="6-blade_b-propeller_TolB-like"/>
</dbReference>
<feature type="signal peptide" evidence="2">
    <location>
        <begin position="1"/>
        <end position="22"/>
    </location>
</feature>
<feature type="compositionally biased region" description="Gly residues" evidence="1">
    <location>
        <begin position="49"/>
        <end position="63"/>
    </location>
</feature>
<dbReference type="Proteomes" id="UP000067626">
    <property type="component" value="Chromosome"/>
</dbReference>
<evidence type="ECO:0000313" key="3">
    <source>
        <dbReference type="EMBL" id="AKT37615.1"/>
    </source>
</evidence>
<dbReference type="PANTHER" id="PTHR35580">
    <property type="entry name" value="CELL SURFACE GLYCOPROTEIN (S-LAYER PROTEIN)-LIKE PROTEIN"/>
    <property type="match status" value="1"/>
</dbReference>
<dbReference type="KEGG" id="ccro:CMC5_017560"/>
<name>A0A0K1E9S6_CHOCO</name>
<dbReference type="RefSeq" id="WP_050429962.1">
    <property type="nucleotide sequence ID" value="NZ_CP012159.1"/>
</dbReference>
<feature type="chain" id="PRO_5005459098" evidence="2">
    <location>
        <begin position="23"/>
        <end position="504"/>
    </location>
</feature>
<organism evidence="3 4">
    <name type="scientific">Chondromyces crocatus</name>
    <dbReference type="NCBI Taxonomy" id="52"/>
    <lineage>
        <taxon>Bacteria</taxon>
        <taxon>Pseudomonadati</taxon>
        <taxon>Myxococcota</taxon>
        <taxon>Polyangia</taxon>
        <taxon>Polyangiales</taxon>
        <taxon>Polyangiaceae</taxon>
        <taxon>Chondromyces</taxon>
    </lineage>
</organism>
<evidence type="ECO:0000256" key="1">
    <source>
        <dbReference type="SAM" id="MobiDB-lite"/>
    </source>
</evidence>
<dbReference type="Gene3D" id="2.120.10.30">
    <property type="entry name" value="TolB, C-terminal domain"/>
    <property type="match status" value="1"/>
</dbReference>
<feature type="region of interest" description="Disordered" evidence="1">
    <location>
        <begin position="30"/>
        <end position="77"/>
    </location>
</feature>
<dbReference type="Pfam" id="PF06739">
    <property type="entry name" value="SBBP"/>
    <property type="match status" value="2"/>
</dbReference>
<dbReference type="InterPro" id="IPR052918">
    <property type="entry name" value="Motility_Chemotaxis_Reg"/>
</dbReference>
<dbReference type="PROSITE" id="PS51257">
    <property type="entry name" value="PROKAR_LIPOPROTEIN"/>
    <property type="match status" value="1"/>
</dbReference>
<sequence>MVPSLRSLHALLPALIACSAGGCLELFSSSVPTSDPDPSPPLPCDATAGAGGQGGAAQGGGGSAEADGDAGEGPPACAGAWKGDLQLGTPLHDEITALIIDRDDNLYVTGYERGGFASTNLVPNGNARMVAARFDPSGRQAWKQVWDTPGAESGESLVLHPRSDEGADGKLVVAGRTTGSFPGFANQGSFDLVIAEVSTSGEALTLHQAGNERPQHPRQVVVDPDGAVFVAGYDDIHAPISAVYDFENGTLVRADVDASSDALATTWWRQSTAPDPDLLTSVAVAPGGFHHVYVGGALMGGTGRGAFVQKLARKPDGGVMEDWRRVLSPIAVDAVNAVAMAPDGSLYVTGATFLTLGERTFGQQDVFLARLDPATGATLWIAQYGTSESDWPTSMAFDAQGNVYVAGLTYGAFPGHQHRGGEDMFVLRFDTQHTMIAPPAVWQAGSPEEDHVAGVAVDGCGNVFVAGYTNGHLVPGQPNLGGRDMVLLQVPNFKAWPPEPSTVP</sequence>
<dbReference type="OrthoDB" id="5522314at2"/>
<evidence type="ECO:0000256" key="2">
    <source>
        <dbReference type="SAM" id="SignalP"/>
    </source>
</evidence>
<accession>A0A0K1E9S6</accession>